<evidence type="ECO:0000313" key="2">
    <source>
        <dbReference type="EMBL" id="CAE7660419.1"/>
    </source>
</evidence>
<gene>
    <name evidence="2" type="primary">SPAC6G9.14</name>
    <name evidence="2" type="ORF">SPIL2461_LOCUS17897</name>
</gene>
<dbReference type="EMBL" id="CAJNIZ010043438">
    <property type="protein sequence ID" value="CAE7660419.1"/>
    <property type="molecule type" value="Genomic_DNA"/>
</dbReference>
<feature type="coiled-coil region" evidence="1">
    <location>
        <begin position="192"/>
        <end position="219"/>
    </location>
</feature>
<proteinExistence type="predicted"/>
<accession>A0A812W6G0</accession>
<sequence length="304" mass="33465">MKRLFLVLGTASGLSSKGRELPPDPAKVALPAVPGVRNAVCSAQLAFLSKRKFPKLGTVSRSLPGMPELPSLDDIMFGISSEAKQLEAKMLKIEHENGLRLQRQKAVFDRKLKEQEAKNQGVAKENADLAKSIMQLKLKNEATFAKSKTLREAIKLRKAEVKNMQEQLTAVQQYLTETLSDTDDSKAPDLAILDEEEKAEEAEAKVAAAKRKAASALAIAERRATEHSKEEAEEPNLSFLQVEEAGKRPVNSWCIHMHKNMDLSAKKATFLPGSSLYMPTFPGQLLLEKPEAGEKELAALQHSL</sequence>
<dbReference type="OrthoDB" id="440511at2759"/>
<keyword evidence="3" id="KW-1185">Reference proteome</keyword>
<comment type="caution">
    <text evidence="2">The sequence shown here is derived from an EMBL/GenBank/DDBJ whole genome shotgun (WGS) entry which is preliminary data.</text>
</comment>
<feature type="coiled-coil region" evidence="1">
    <location>
        <begin position="112"/>
        <end position="167"/>
    </location>
</feature>
<evidence type="ECO:0000256" key="1">
    <source>
        <dbReference type="SAM" id="Coils"/>
    </source>
</evidence>
<protein>
    <submittedName>
        <fullName evidence="2">SPAC6G9.14 protein</fullName>
    </submittedName>
</protein>
<dbReference type="Proteomes" id="UP000649617">
    <property type="component" value="Unassembled WGS sequence"/>
</dbReference>
<organism evidence="2 3">
    <name type="scientific">Symbiodinium pilosum</name>
    <name type="common">Dinoflagellate</name>
    <dbReference type="NCBI Taxonomy" id="2952"/>
    <lineage>
        <taxon>Eukaryota</taxon>
        <taxon>Sar</taxon>
        <taxon>Alveolata</taxon>
        <taxon>Dinophyceae</taxon>
        <taxon>Suessiales</taxon>
        <taxon>Symbiodiniaceae</taxon>
        <taxon>Symbiodinium</taxon>
    </lineage>
</organism>
<keyword evidence="1" id="KW-0175">Coiled coil</keyword>
<reference evidence="2" key="1">
    <citation type="submission" date="2021-02" db="EMBL/GenBank/DDBJ databases">
        <authorList>
            <person name="Dougan E. K."/>
            <person name="Rhodes N."/>
            <person name="Thang M."/>
            <person name="Chan C."/>
        </authorList>
    </citation>
    <scope>NUCLEOTIDE SEQUENCE</scope>
</reference>
<dbReference type="AlphaFoldDB" id="A0A812W6G0"/>
<name>A0A812W6G0_SYMPI</name>
<evidence type="ECO:0000313" key="3">
    <source>
        <dbReference type="Proteomes" id="UP000649617"/>
    </source>
</evidence>